<protein>
    <submittedName>
        <fullName evidence="2">Uncharacterized protein</fullName>
    </submittedName>
</protein>
<accession>A0AAW1MP06</accession>
<keyword evidence="3" id="KW-1185">Reference proteome</keyword>
<dbReference type="AlphaFoldDB" id="A0AAW1MP06"/>
<proteinExistence type="predicted"/>
<feature type="compositionally biased region" description="Acidic residues" evidence="1">
    <location>
        <begin position="38"/>
        <end position="53"/>
    </location>
</feature>
<name>A0AAW1MP06_POPJA</name>
<reference evidence="2 3" key="1">
    <citation type="journal article" date="2024" name="BMC Genomics">
        <title>De novo assembly and annotation of Popillia japonica's genome with initial clues to its potential as an invasive pest.</title>
        <authorList>
            <person name="Cucini C."/>
            <person name="Boschi S."/>
            <person name="Funari R."/>
            <person name="Cardaioli E."/>
            <person name="Iannotti N."/>
            <person name="Marturano G."/>
            <person name="Paoli F."/>
            <person name="Bruttini M."/>
            <person name="Carapelli A."/>
            <person name="Frati F."/>
            <person name="Nardi F."/>
        </authorList>
    </citation>
    <scope>NUCLEOTIDE SEQUENCE [LARGE SCALE GENOMIC DNA]</scope>
    <source>
        <strain evidence="2">DMR45628</strain>
    </source>
</reference>
<organism evidence="2 3">
    <name type="scientific">Popillia japonica</name>
    <name type="common">Japanese beetle</name>
    <dbReference type="NCBI Taxonomy" id="7064"/>
    <lineage>
        <taxon>Eukaryota</taxon>
        <taxon>Metazoa</taxon>
        <taxon>Ecdysozoa</taxon>
        <taxon>Arthropoda</taxon>
        <taxon>Hexapoda</taxon>
        <taxon>Insecta</taxon>
        <taxon>Pterygota</taxon>
        <taxon>Neoptera</taxon>
        <taxon>Endopterygota</taxon>
        <taxon>Coleoptera</taxon>
        <taxon>Polyphaga</taxon>
        <taxon>Scarabaeiformia</taxon>
        <taxon>Scarabaeidae</taxon>
        <taxon>Rutelinae</taxon>
        <taxon>Popillia</taxon>
    </lineage>
</organism>
<feature type="region of interest" description="Disordered" evidence="1">
    <location>
        <begin position="38"/>
        <end position="83"/>
    </location>
</feature>
<gene>
    <name evidence="2" type="ORF">QE152_g5577</name>
</gene>
<evidence type="ECO:0000313" key="3">
    <source>
        <dbReference type="Proteomes" id="UP001458880"/>
    </source>
</evidence>
<evidence type="ECO:0000313" key="2">
    <source>
        <dbReference type="EMBL" id="KAK9747070.1"/>
    </source>
</evidence>
<comment type="caution">
    <text evidence="2">The sequence shown here is derived from an EMBL/GenBank/DDBJ whole genome shotgun (WGS) entry which is preliminary data.</text>
</comment>
<sequence length="83" mass="9355">MAHRESDYVTSSRKRPFDCVGVTPKEVRHMRKVLGDDDMYIDSGDEDQFEDSGSEYLPSSESSKESGDEAISDEGQYEITVLN</sequence>
<evidence type="ECO:0000256" key="1">
    <source>
        <dbReference type="SAM" id="MobiDB-lite"/>
    </source>
</evidence>
<dbReference type="Proteomes" id="UP001458880">
    <property type="component" value="Unassembled WGS sequence"/>
</dbReference>
<dbReference type="EMBL" id="JASPKY010000034">
    <property type="protein sequence ID" value="KAK9747070.1"/>
    <property type="molecule type" value="Genomic_DNA"/>
</dbReference>